<organism evidence="1 2">
    <name type="scientific">Terfezia boudieri ATCC MYA-4762</name>
    <dbReference type="NCBI Taxonomy" id="1051890"/>
    <lineage>
        <taxon>Eukaryota</taxon>
        <taxon>Fungi</taxon>
        <taxon>Dikarya</taxon>
        <taxon>Ascomycota</taxon>
        <taxon>Pezizomycotina</taxon>
        <taxon>Pezizomycetes</taxon>
        <taxon>Pezizales</taxon>
        <taxon>Pezizaceae</taxon>
        <taxon>Terfezia</taxon>
    </lineage>
</organism>
<accession>A0A3N4LB88</accession>
<sequence>MKIRGAIASSIGNTYFRVIISFHLDTEVKVLTTVQWDTYLMMFAECGMKVYELGTVWVEEEGSLASGMLEE</sequence>
<dbReference type="EMBL" id="ML121602">
    <property type="protein sequence ID" value="RPB18998.1"/>
    <property type="molecule type" value="Genomic_DNA"/>
</dbReference>
<proteinExistence type="predicted"/>
<dbReference type="InParanoid" id="A0A3N4LB88"/>
<evidence type="ECO:0000313" key="2">
    <source>
        <dbReference type="Proteomes" id="UP000267821"/>
    </source>
</evidence>
<name>A0A3N4LB88_9PEZI</name>
<reference evidence="1 2" key="1">
    <citation type="journal article" date="2018" name="Nat. Ecol. Evol.">
        <title>Pezizomycetes genomes reveal the molecular basis of ectomycorrhizal truffle lifestyle.</title>
        <authorList>
            <person name="Murat C."/>
            <person name="Payen T."/>
            <person name="Noel B."/>
            <person name="Kuo A."/>
            <person name="Morin E."/>
            <person name="Chen J."/>
            <person name="Kohler A."/>
            <person name="Krizsan K."/>
            <person name="Balestrini R."/>
            <person name="Da Silva C."/>
            <person name="Montanini B."/>
            <person name="Hainaut M."/>
            <person name="Levati E."/>
            <person name="Barry K.W."/>
            <person name="Belfiori B."/>
            <person name="Cichocki N."/>
            <person name="Clum A."/>
            <person name="Dockter R.B."/>
            <person name="Fauchery L."/>
            <person name="Guy J."/>
            <person name="Iotti M."/>
            <person name="Le Tacon F."/>
            <person name="Lindquist E.A."/>
            <person name="Lipzen A."/>
            <person name="Malagnac F."/>
            <person name="Mello A."/>
            <person name="Molinier V."/>
            <person name="Miyauchi S."/>
            <person name="Poulain J."/>
            <person name="Riccioni C."/>
            <person name="Rubini A."/>
            <person name="Sitrit Y."/>
            <person name="Splivallo R."/>
            <person name="Traeger S."/>
            <person name="Wang M."/>
            <person name="Zifcakova L."/>
            <person name="Wipf D."/>
            <person name="Zambonelli A."/>
            <person name="Paolocci F."/>
            <person name="Nowrousian M."/>
            <person name="Ottonello S."/>
            <person name="Baldrian P."/>
            <person name="Spatafora J.W."/>
            <person name="Henrissat B."/>
            <person name="Nagy L.G."/>
            <person name="Aury J.M."/>
            <person name="Wincker P."/>
            <person name="Grigoriev I.V."/>
            <person name="Bonfante P."/>
            <person name="Martin F.M."/>
        </authorList>
    </citation>
    <scope>NUCLEOTIDE SEQUENCE [LARGE SCALE GENOMIC DNA]</scope>
    <source>
        <strain evidence="1 2">ATCC MYA-4762</strain>
    </source>
</reference>
<evidence type="ECO:0000313" key="1">
    <source>
        <dbReference type="EMBL" id="RPB18998.1"/>
    </source>
</evidence>
<dbReference type="AlphaFoldDB" id="A0A3N4LB88"/>
<dbReference type="Proteomes" id="UP000267821">
    <property type="component" value="Unassembled WGS sequence"/>
</dbReference>
<gene>
    <name evidence="1" type="ORF">L211DRAFT_843134</name>
</gene>
<dbReference type="OrthoDB" id="5330842at2759"/>
<keyword evidence="2" id="KW-1185">Reference proteome</keyword>
<protein>
    <submittedName>
        <fullName evidence="1">Uncharacterized protein</fullName>
    </submittedName>
</protein>